<feature type="transmembrane region" description="Helical" evidence="1">
    <location>
        <begin position="92"/>
        <end position="110"/>
    </location>
</feature>
<dbReference type="RefSeq" id="WP_089322189.1">
    <property type="nucleotide sequence ID" value="NZ_FZOB01000001.1"/>
</dbReference>
<feature type="transmembrane region" description="Helical" evidence="1">
    <location>
        <begin position="182"/>
        <end position="203"/>
    </location>
</feature>
<accession>A0A238XQN7</accession>
<keyword evidence="1" id="KW-0812">Transmembrane</keyword>
<feature type="transmembrane region" description="Helical" evidence="1">
    <location>
        <begin position="212"/>
        <end position="239"/>
    </location>
</feature>
<dbReference type="OrthoDB" id="961798at2"/>
<proteinExistence type="predicted"/>
<evidence type="ECO:0000313" key="3">
    <source>
        <dbReference type="Proteomes" id="UP000198405"/>
    </source>
</evidence>
<dbReference type="EMBL" id="FZOB01000001">
    <property type="protein sequence ID" value="SNR60851.1"/>
    <property type="molecule type" value="Genomic_DNA"/>
</dbReference>
<reference evidence="3" key="1">
    <citation type="submission" date="2017-06" db="EMBL/GenBank/DDBJ databases">
        <authorList>
            <person name="Varghese N."/>
            <person name="Submissions S."/>
        </authorList>
    </citation>
    <scope>NUCLEOTIDE SEQUENCE [LARGE SCALE GENOMIC DNA]</scope>
    <source>
        <strain evidence="3">DSM 15668</strain>
    </source>
</reference>
<feature type="transmembrane region" description="Helical" evidence="1">
    <location>
        <begin position="116"/>
        <end position="134"/>
    </location>
</feature>
<dbReference type="Proteomes" id="UP000198405">
    <property type="component" value="Unassembled WGS sequence"/>
</dbReference>
<evidence type="ECO:0008006" key="4">
    <source>
        <dbReference type="Google" id="ProtNLM"/>
    </source>
</evidence>
<name>A0A238XQN7_9BACT</name>
<evidence type="ECO:0000313" key="2">
    <source>
        <dbReference type="EMBL" id="SNR60851.1"/>
    </source>
</evidence>
<feature type="transmembrane region" description="Helical" evidence="1">
    <location>
        <begin position="141"/>
        <end position="162"/>
    </location>
</feature>
<keyword evidence="3" id="KW-1185">Reference proteome</keyword>
<feature type="transmembrane region" description="Helical" evidence="1">
    <location>
        <begin position="425"/>
        <end position="446"/>
    </location>
</feature>
<feature type="transmembrane region" description="Helical" evidence="1">
    <location>
        <begin position="21"/>
        <end position="38"/>
    </location>
</feature>
<feature type="transmembrane region" description="Helical" evidence="1">
    <location>
        <begin position="50"/>
        <end position="72"/>
    </location>
</feature>
<protein>
    <recommendedName>
        <fullName evidence="4">Oligosaccharide repeat unit polymerase</fullName>
    </recommendedName>
</protein>
<gene>
    <name evidence="2" type="ORF">SAMN06265340_101156</name>
</gene>
<dbReference type="AlphaFoldDB" id="A0A238XQN7"/>
<keyword evidence="1" id="KW-0472">Membrane</keyword>
<feature type="transmembrane region" description="Helical" evidence="1">
    <location>
        <begin position="251"/>
        <end position="268"/>
    </location>
</feature>
<sequence>MFEIGHKIELVSGLLRFSLPLLTLDIILILHFILSWHYTKKKTGWVIDYWYFTLFLLFFIPVLLMYPFNASFMNIISTGNDYYKLEKYIDKAFLITVTGYVSLWIGRYIYDTLKLKTIFSILYIFILPIEKVVYSNLRREVAVTILSSITIIMLFFVFLIQVKFGYLFNPRGFFLKNDVLRPLYNVTISLYPISLLYSFLFFLKYKKVKFKLLVYILIAGGIFLGTRGAILGSLVTLYLFYIFDKNGKENFFKISLVGLLTLFLALYIDSLRHGQYNISNVLLKGFIKIFYGNNFSDTRDFAWILSYWNGEYFLGKTYLAGLISFIPRFISDFRSQWAISVVTNKIVGFSPSEHAGLRPGMFGEAYFNFGILGVIFLGLIAGYFLRYVDLQIKKSVMLYGDTIKGYSKTVIYSFVSKFFITAGFWSFYVFLLINVFLFSLNSIIFCKGKGEL</sequence>
<organism evidence="2 3">
    <name type="scientific">Desulfurobacterium atlanticum</name>
    <dbReference type="NCBI Taxonomy" id="240169"/>
    <lineage>
        <taxon>Bacteria</taxon>
        <taxon>Pseudomonadati</taxon>
        <taxon>Aquificota</taxon>
        <taxon>Aquificia</taxon>
        <taxon>Desulfurobacteriales</taxon>
        <taxon>Desulfurobacteriaceae</taxon>
        <taxon>Desulfurobacterium</taxon>
    </lineage>
</organism>
<feature type="transmembrane region" description="Helical" evidence="1">
    <location>
        <begin position="365"/>
        <end position="385"/>
    </location>
</feature>
<evidence type="ECO:0000256" key="1">
    <source>
        <dbReference type="SAM" id="Phobius"/>
    </source>
</evidence>
<keyword evidence="1" id="KW-1133">Transmembrane helix</keyword>